<sequence length="791" mass="88841">MPKTEELSPTVYKGKVKRSWAQLPDSLVRLITSHYLALVTPKAGYPSQWDVKELWSSRLIYTALRNANEIEKLMSICAPWHVAIEYHPFWQHGCSVLDPHEQLGHLAFRIPPTTAGSGRAPAIRLSPYRHFQNIATYSCYVCRLNYPYSTHGLANAKRLVASPQLRSVPVCREHRKGTFCAVCLRAAPHDDTNTMVCVAENEDNETWHGIEATCRSCRLEALWKISGANPLDREALGGFPFRWGRHTPDWETRQAIETFVDMGEGCISEVLKLAREKHWLWKYTKLPDMLSQAVAATKYVDRAEAVYEGEGSDEDLSADEDDPELMSLTEDACGVRELAIHDWVRNRILDGHWISPADQYYGTFIPHKPFVRAEHPCPWLGAAYAGAVADGESSGDGEELVHPRPKTYDAPSPPSFQLCEQVFRVYQRVMREILYPAMCNIVRRLVMESQLDGTDPGVMAQKMSLEDVVKELRDQDTWSKGVDWAERRRIRPKQQQEQRRTRSEDDDTSSSRSGSSHTTSPVLSTTTLQTTPSPPPIGGKEEDAEPSPIASSPVIPVPESPSVQASSLIRPIPYVPVTIAHLPRYSMDSIRIVWREACTPLYQCRCSICDRTMLAANTEAGKQPVTGGINAQYQPPPTSKPEKQDSIQLEEHVAVTGHEAEEGETDADAEFDDEIESEFEDTVDFDIEGYVASDRKGANEAIRYRSQTPELPTYRKRSHDEASEEPERGPVTPPARDGTPPKRARLEETPYDKSAAPVLDAPPLYQRKRSSEEAEDNAQKSGRQSPKRVKA</sequence>
<dbReference type="EMBL" id="MU274907">
    <property type="protein sequence ID" value="KAI0090569.1"/>
    <property type="molecule type" value="Genomic_DNA"/>
</dbReference>
<dbReference type="Proteomes" id="UP001055072">
    <property type="component" value="Unassembled WGS sequence"/>
</dbReference>
<proteinExistence type="predicted"/>
<comment type="caution">
    <text evidence="1">The sequence shown here is derived from an EMBL/GenBank/DDBJ whole genome shotgun (WGS) entry which is preliminary data.</text>
</comment>
<keyword evidence="2" id="KW-1185">Reference proteome</keyword>
<evidence type="ECO:0000313" key="2">
    <source>
        <dbReference type="Proteomes" id="UP001055072"/>
    </source>
</evidence>
<name>A0ACB8U8R5_9APHY</name>
<accession>A0ACB8U8R5</accession>
<gene>
    <name evidence="1" type="ORF">BDY19DRAFT_992009</name>
</gene>
<organism evidence="1 2">
    <name type="scientific">Irpex rosettiformis</name>
    <dbReference type="NCBI Taxonomy" id="378272"/>
    <lineage>
        <taxon>Eukaryota</taxon>
        <taxon>Fungi</taxon>
        <taxon>Dikarya</taxon>
        <taxon>Basidiomycota</taxon>
        <taxon>Agaricomycotina</taxon>
        <taxon>Agaricomycetes</taxon>
        <taxon>Polyporales</taxon>
        <taxon>Irpicaceae</taxon>
        <taxon>Irpex</taxon>
    </lineage>
</organism>
<reference evidence="1" key="1">
    <citation type="journal article" date="2021" name="Environ. Microbiol.">
        <title>Gene family expansions and transcriptome signatures uncover fungal adaptations to wood decay.</title>
        <authorList>
            <person name="Hage H."/>
            <person name="Miyauchi S."/>
            <person name="Viragh M."/>
            <person name="Drula E."/>
            <person name="Min B."/>
            <person name="Chaduli D."/>
            <person name="Navarro D."/>
            <person name="Favel A."/>
            <person name="Norest M."/>
            <person name="Lesage-Meessen L."/>
            <person name="Balint B."/>
            <person name="Merenyi Z."/>
            <person name="de Eugenio L."/>
            <person name="Morin E."/>
            <person name="Martinez A.T."/>
            <person name="Baldrian P."/>
            <person name="Stursova M."/>
            <person name="Martinez M.J."/>
            <person name="Novotny C."/>
            <person name="Magnuson J.K."/>
            <person name="Spatafora J.W."/>
            <person name="Maurice S."/>
            <person name="Pangilinan J."/>
            <person name="Andreopoulos W."/>
            <person name="LaButti K."/>
            <person name="Hundley H."/>
            <person name="Na H."/>
            <person name="Kuo A."/>
            <person name="Barry K."/>
            <person name="Lipzen A."/>
            <person name="Henrissat B."/>
            <person name="Riley R."/>
            <person name="Ahrendt S."/>
            <person name="Nagy L.G."/>
            <person name="Grigoriev I.V."/>
            <person name="Martin F."/>
            <person name="Rosso M.N."/>
        </authorList>
    </citation>
    <scope>NUCLEOTIDE SEQUENCE</scope>
    <source>
        <strain evidence="1">CBS 384.51</strain>
    </source>
</reference>
<evidence type="ECO:0000313" key="1">
    <source>
        <dbReference type="EMBL" id="KAI0090569.1"/>
    </source>
</evidence>
<protein>
    <submittedName>
        <fullName evidence="1">Uncharacterized protein</fullName>
    </submittedName>
</protein>